<dbReference type="GO" id="GO:0005829">
    <property type="term" value="C:cytosol"/>
    <property type="evidence" value="ECO:0007669"/>
    <property type="project" value="TreeGrafter"/>
</dbReference>
<dbReference type="AlphaFoldDB" id="A0A2D0XHU2"/>
<organism evidence="12">
    <name type="scientific">Bartheletia paradoxa</name>
    <dbReference type="NCBI Taxonomy" id="669517"/>
    <lineage>
        <taxon>Eukaryota</taxon>
        <taxon>Fungi</taxon>
        <taxon>Dikarya</taxon>
        <taxon>Basidiomycota</taxon>
        <taxon>Agaricomycotina</taxon>
        <taxon>Bartheletiomycetes</taxon>
        <taxon>Bartheletiales</taxon>
        <taxon>Bartheletiaceae</taxon>
        <taxon>Bartheletia</taxon>
    </lineage>
</organism>
<proteinExistence type="inferred from homology"/>
<dbReference type="Gene3D" id="3.40.50.300">
    <property type="entry name" value="P-loop containing nucleotide triphosphate hydrolases"/>
    <property type="match status" value="2"/>
</dbReference>
<keyword evidence="3" id="KW-0962">Peroxisome biogenesis</keyword>
<dbReference type="InterPro" id="IPR050168">
    <property type="entry name" value="AAA_ATPase_domain"/>
</dbReference>
<keyword evidence="6" id="KW-0067">ATP-binding</keyword>
<gene>
    <name evidence="12" type="ORF">SPAR01853</name>
</gene>
<feature type="domain" description="AAA+ ATPase" evidence="11">
    <location>
        <begin position="813"/>
        <end position="954"/>
    </location>
</feature>
<reference evidence="12" key="1">
    <citation type="submission" date="2016-10" db="EMBL/GenBank/DDBJ databases">
        <title>Phylogenomic data for the living fossil Bartheletia paradoxa suggests that the early evolutionary history of major basidiomycete lineages might not be bifurcate.</title>
        <authorList>
            <person name="Mishra B."/>
            <person name="Choi Y.-J."/>
            <person name="Bauer R."/>
            <person name="Thines M."/>
        </authorList>
    </citation>
    <scope>NUCLEOTIDE SEQUENCE</scope>
</reference>
<dbReference type="GO" id="GO:0016887">
    <property type="term" value="F:ATP hydrolysis activity"/>
    <property type="evidence" value="ECO:0007669"/>
    <property type="project" value="InterPro"/>
</dbReference>
<dbReference type="GO" id="GO:0005524">
    <property type="term" value="F:ATP binding"/>
    <property type="evidence" value="ECO:0007669"/>
    <property type="project" value="UniProtKB-KW"/>
</dbReference>
<dbReference type="Gene3D" id="1.10.8.60">
    <property type="match status" value="2"/>
</dbReference>
<evidence type="ECO:0000313" key="12">
    <source>
        <dbReference type="EMBL" id="ASF90227.1"/>
    </source>
</evidence>
<dbReference type="SUPFAM" id="SSF52540">
    <property type="entry name" value="P-loop containing nucleoside triphosphate hydrolases"/>
    <property type="match status" value="2"/>
</dbReference>
<comment type="catalytic activity">
    <reaction evidence="10">
        <text>ATP + H2O = ADP + phosphate + H(+)</text>
        <dbReference type="Rhea" id="RHEA:13065"/>
        <dbReference type="ChEBI" id="CHEBI:15377"/>
        <dbReference type="ChEBI" id="CHEBI:15378"/>
        <dbReference type="ChEBI" id="CHEBI:30616"/>
        <dbReference type="ChEBI" id="CHEBI:43474"/>
        <dbReference type="ChEBI" id="CHEBI:456216"/>
    </reaction>
    <physiologicalReaction direction="left-to-right" evidence="10">
        <dbReference type="Rhea" id="RHEA:13066"/>
    </physiologicalReaction>
</comment>
<dbReference type="InterPro" id="IPR003959">
    <property type="entry name" value="ATPase_AAA_core"/>
</dbReference>
<keyword evidence="5" id="KW-0378">Hydrolase</keyword>
<dbReference type="InterPro" id="IPR003593">
    <property type="entry name" value="AAA+_ATPase"/>
</dbReference>
<evidence type="ECO:0000256" key="6">
    <source>
        <dbReference type="ARBA" id="ARBA00022840"/>
    </source>
</evidence>
<evidence type="ECO:0000259" key="11">
    <source>
        <dbReference type="SMART" id="SM00382"/>
    </source>
</evidence>
<dbReference type="SMART" id="SM00382">
    <property type="entry name" value="AAA"/>
    <property type="match status" value="2"/>
</dbReference>
<evidence type="ECO:0000256" key="3">
    <source>
        <dbReference type="ARBA" id="ARBA00022593"/>
    </source>
</evidence>
<protein>
    <recommendedName>
        <fullName evidence="8">Peroxisomal ATPase PEX6</fullName>
    </recommendedName>
    <alternativeName>
        <fullName evidence="9">Peroxin-6</fullName>
    </alternativeName>
</protein>
<comment type="subcellular location">
    <subcellularLocation>
        <location evidence="1">Membrane</location>
    </subcellularLocation>
</comment>
<dbReference type="InterPro" id="IPR003960">
    <property type="entry name" value="ATPase_AAA_CS"/>
</dbReference>
<keyword evidence="4" id="KW-0547">Nucleotide-binding</keyword>
<evidence type="ECO:0000256" key="10">
    <source>
        <dbReference type="ARBA" id="ARBA00048778"/>
    </source>
</evidence>
<evidence type="ECO:0000256" key="8">
    <source>
        <dbReference type="ARBA" id="ARBA00034811"/>
    </source>
</evidence>
<keyword evidence="7" id="KW-0472">Membrane</keyword>
<dbReference type="GO" id="GO:0005778">
    <property type="term" value="C:peroxisomal membrane"/>
    <property type="evidence" value="ECO:0007669"/>
    <property type="project" value="TreeGrafter"/>
</dbReference>
<evidence type="ECO:0000256" key="4">
    <source>
        <dbReference type="ARBA" id="ARBA00022741"/>
    </source>
</evidence>
<feature type="domain" description="AAA+ ATPase" evidence="11">
    <location>
        <begin position="536"/>
        <end position="675"/>
    </location>
</feature>
<dbReference type="CDD" id="cd19527">
    <property type="entry name" value="RecA-like_PEX6_r2"/>
    <property type="match status" value="1"/>
</dbReference>
<accession>A0A2D0XHU2</accession>
<evidence type="ECO:0000256" key="2">
    <source>
        <dbReference type="ARBA" id="ARBA00006914"/>
    </source>
</evidence>
<name>A0A2D0XHU2_9BASI</name>
<dbReference type="FunFam" id="3.40.50.300:FF:000109">
    <property type="entry name" value="Peroxisomal biogenesis factor 6"/>
    <property type="match status" value="1"/>
</dbReference>
<dbReference type="FunFam" id="1.10.8.60:FF:000039">
    <property type="entry name" value="peroxisome biogenesis factor 6"/>
    <property type="match status" value="1"/>
</dbReference>
<dbReference type="PANTHER" id="PTHR23077:SF9">
    <property type="entry name" value="PEROXISOMAL ATPASE PEX6"/>
    <property type="match status" value="1"/>
</dbReference>
<comment type="similarity">
    <text evidence="2">Belongs to the AAA ATPase family.</text>
</comment>
<evidence type="ECO:0000256" key="7">
    <source>
        <dbReference type="ARBA" id="ARBA00023136"/>
    </source>
</evidence>
<evidence type="ECO:0000256" key="9">
    <source>
        <dbReference type="ARBA" id="ARBA00034920"/>
    </source>
</evidence>
<dbReference type="InterPro" id="IPR047533">
    <property type="entry name" value="RecA-like_PEX6_r2"/>
</dbReference>
<sequence length="1129" mass="121942">MYLERVGRVLDRASLLPPIDSHSDYGIKLEDEQTLFLSPPLWDALFMTLHPPIPLSLLFLLALSSDAYTHTQSELGKAQLSSWLSKDGRIVRQEETYVFFPDPDEAEIRENNGNENMNGVGNGLKYKVMMAEPVMQGIVTSVTQLFIAESDKMVESQAEKGAVDAGTEDGTYSDGGLSIDDESDGVEIADDFFAGSVLGSIPPCLLPSPSQSPPPQLNVNKNNSASIVPQAPMKVALFIAAPLDTPIETDELGLIGGDESSNSLNDKEARVFIRTRDLGRAGFFNGDWAVLDVHLTPSPRLVRVFALPSSRLSTPVASTPTPEPLLHLSPVLLASLSNSSLQAPLLSLRPLGTSSTPRIPTASSATVVRVPGPHSVEKRWQSAFLKGLKSHFDFETNKGARLVKIGDLIAVSIGGEGGEDEQDDHPLWPAAVPHSAVFFKITQLGLPTSTRDQRSSSSAITNGDLGFLIDTRETKMMQTGLERSRVPDLTSWLGLVSDTPVLPSAYSPLTAPSSPYARVLSLSHASLRPDARDYELHLSVIFKGARGAGKRTVARWVASSVGLGVVEVNCFDLVGQPDVHIHAHLRARFEKAAQCAPCILLLRHVDAFASKSQALQTGQEPSIANVLLDCFALLRHAWTDSGFPVLVFGTTADADKVPASVLGCFKQEISFEAPGEPERLDILQTTLATTPIAPDVSLKSIATQTAALVASDLGDLVARARLAAMDRVLKTSQNYPGVTPIALSRAGVALTGEDFSSALSKARASYSESIGAPNIPNVTWDDVGGLANVKTDILDTIQLPLEHPELFADGMKKRSGILLYGPPGTGKTLLAKAVATSCSLNFFSVKGPELLNMYIGESEANVRRVFQRARDAKPCVIFFDELDSVAPKRGNQGDSGGVMDRIVSQLLAELDGMSEGKGGADVFVIGATNRPDLLDPALLRPGRFDRMLYLGVSDTHDAQLKIIQALTRKFKLDPLLDLRAIAEECPFNFTGADFYALCSDAMLKSMARKAEEIDEKIAKLNAQPPPYSHPHPLTPQYYLGELATPSEIEVLVSQVDFEAALRELSPSVSQEEMEHYKIVQRRYANDTINSKEKIDQKKVAVIEHEQPGTVLSFSEPPVYTGKGKGKALV</sequence>
<dbReference type="Pfam" id="PF00004">
    <property type="entry name" value="AAA"/>
    <property type="match status" value="2"/>
</dbReference>
<dbReference type="InterPro" id="IPR056995">
    <property type="entry name" value="PEX6_4th_dom"/>
</dbReference>
<dbReference type="Pfam" id="PF23315">
    <property type="entry name" value="PEX6_4th"/>
    <property type="match status" value="1"/>
</dbReference>
<dbReference type="PANTHER" id="PTHR23077">
    <property type="entry name" value="AAA-FAMILY ATPASE"/>
    <property type="match status" value="1"/>
</dbReference>
<evidence type="ECO:0000256" key="1">
    <source>
        <dbReference type="ARBA" id="ARBA00004370"/>
    </source>
</evidence>
<dbReference type="PROSITE" id="PS00674">
    <property type="entry name" value="AAA"/>
    <property type="match status" value="1"/>
</dbReference>
<dbReference type="InterPro" id="IPR027417">
    <property type="entry name" value="P-loop_NTPase"/>
</dbReference>
<evidence type="ECO:0000256" key="5">
    <source>
        <dbReference type="ARBA" id="ARBA00022801"/>
    </source>
</evidence>
<dbReference type="GO" id="GO:0016558">
    <property type="term" value="P:protein import into peroxisome matrix"/>
    <property type="evidence" value="ECO:0007669"/>
    <property type="project" value="TreeGrafter"/>
</dbReference>
<dbReference type="EMBL" id="KY000278">
    <property type="protein sequence ID" value="ASF90227.1"/>
    <property type="molecule type" value="Genomic_DNA"/>
</dbReference>